<keyword evidence="1" id="KW-0677">Repeat</keyword>
<dbReference type="PROSITE" id="PS00141">
    <property type="entry name" value="ASP_PROTEASE"/>
    <property type="match status" value="1"/>
</dbReference>
<dbReference type="GO" id="GO:0007165">
    <property type="term" value="P:signal transduction"/>
    <property type="evidence" value="ECO:0007669"/>
    <property type="project" value="InterPro"/>
</dbReference>
<feature type="domain" description="TIR" evidence="4">
    <location>
        <begin position="6"/>
        <end position="149"/>
    </location>
</feature>
<dbReference type="SMART" id="SM00255">
    <property type="entry name" value="TIR"/>
    <property type="match status" value="1"/>
</dbReference>
<dbReference type="InterPro" id="IPR002110">
    <property type="entry name" value="Ankyrin_rpt"/>
</dbReference>
<dbReference type="InterPro" id="IPR001969">
    <property type="entry name" value="Aspartic_peptidase_AS"/>
</dbReference>
<dbReference type="GO" id="GO:0004190">
    <property type="term" value="F:aspartic-type endopeptidase activity"/>
    <property type="evidence" value="ECO:0007669"/>
    <property type="project" value="InterPro"/>
</dbReference>
<sequence length="655" mass="75205">MIDISDKIEIFYSYSSKDEKYRIMIEKQLKILERQGLISSWHFRKITAGKDWGREINQHINSAHIILLLISADFLSSDYCIDKEMNRAFERYDADECLIIPIILRPCLWDKVPRLEKLEVLPSDKKAVSKWANKDDAYANVAQRISETIDDLKKGNKKDETNEVSNLVKLAKSDKKERILQLLEQGLNINAQGEDGATAVSILACTNFIDALKILISCGADLNIPDNEGISALIHATINKNNEVINLLVNNGANVNAIRNDGKNALIIFAEQGDIESVQFLLDSGSDPSIIDSNGWNAYEYAKAGGFNTIVNTIIDQMTFKAIGELFFDRKDVHLYFDQSEIIGRLTKQGLQEAEIIESLKALEEKGHINYQRNLGYKPENEIILKYYQLYFQKNFNELYCEVAERLLEHFSIKPGEQLNASSFKGDDFRHQLIGLLFEYFKRGNYIEIAIETGFGHSALSLTSSGLRYFEEIRDKYSMIVPEKYSAKSSSLSIIEKEILSWIYNKYRENNKWPETGTLEGKFLDYSKELDKLQDEKYWRDAWNCARLTLKSLALFDDTKEEINLVQKTLDCIDKLLREKGTRARISSNDMKACLSVNIDELEKGLSWMYFYGIIDNQRGEGKYTPNGKIDDFIINRKEFNEGRTTEMIIANLDK</sequence>
<feature type="repeat" description="ANK" evidence="3">
    <location>
        <begin position="261"/>
        <end position="293"/>
    </location>
</feature>
<evidence type="ECO:0000259" key="4">
    <source>
        <dbReference type="PROSITE" id="PS50104"/>
    </source>
</evidence>
<proteinExistence type="predicted"/>
<dbReference type="PROSITE" id="PS50088">
    <property type="entry name" value="ANK_REPEAT"/>
    <property type="match status" value="3"/>
</dbReference>
<dbReference type="InterPro" id="IPR001995">
    <property type="entry name" value="Peptidase_A2_cat"/>
</dbReference>
<dbReference type="Pfam" id="PF12796">
    <property type="entry name" value="Ank_2"/>
    <property type="match status" value="1"/>
</dbReference>
<evidence type="ECO:0000256" key="3">
    <source>
        <dbReference type="PROSITE-ProRule" id="PRU00023"/>
    </source>
</evidence>
<dbReference type="InterPro" id="IPR035897">
    <property type="entry name" value="Toll_tir_struct_dom_sf"/>
</dbReference>
<keyword evidence="2 3" id="KW-0040">ANK repeat</keyword>
<dbReference type="InterPro" id="IPR036770">
    <property type="entry name" value="Ankyrin_rpt-contain_sf"/>
</dbReference>
<dbReference type="EMBL" id="MFGW01000109">
    <property type="protein sequence ID" value="OGF65708.1"/>
    <property type="molecule type" value="Genomic_DNA"/>
</dbReference>
<dbReference type="SUPFAM" id="SSF48403">
    <property type="entry name" value="Ankyrin repeat"/>
    <property type="match status" value="1"/>
</dbReference>
<dbReference type="PANTHER" id="PTHR24198">
    <property type="entry name" value="ANKYRIN REPEAT AND PROTEIN KINASE DOMAIN-CONTAINING PROTEIN"/>
    <property type="match status" value="1"/>
</dbReference>
<feature type="repeat" description="ANK" evidence="3">
    <location>
        <begin position="228"/>
        <end position="260"/>
    </location>
</feature>
<gene>
    <name evidence="6" type="ORF">A2Y62_10370</name>
</gene>
<dbReference type="SMART" id="SM00248">
    <property type="entry name" value="ANK"/>
    <property type="match status" value="4"/>
</dbReference>
<dbReference type="InterPro" id="IPR000157">
    <property type="entry name" value="TIR_dom"/>
</dbReference>
<dbReference type="AlphaFoldDB" id="A0A1F5VQZ6"/>
<organism evidence="6 7">
    <name type="scientific">Candidatus Fischerbacteria bacterium RBG_13_37_8</name>
    <dbReference type="NCBI Taxonomy" id="1817863"/>
    <lineage>
        <taxon>Bacteria</taxon>
        <taxon>Candidatus Fischeribacteriota</taxon>
    </lineage>
</organism>
<feature type="domain" description="Peptidase A2" evidence="5">
    <location>
        <begin position="278"/>
        <end position="296"/>
    </location>
</feature>
<dbReference type="PROSITE" id="PS50297">
    <property type="entry name" value="ANK_REP_REGION"/>
    <property type="match status" value="2"/>
</dbReference>
<dbReference type="Gene3D" id="3.40.50.10140">
    <property type="entry name" value="Toll/interleukin-1 receptor homology (TIR) domain"/>
    <property type="match status" value="1"/>
</dbReference>
<accession>A0A1F5VQZ6</accession>
<evidence type="ECO:0008006" key="8">
    <source>
        <dbReference type="Google" id="ProtNLM"/>
    </source>
</evidence>
<dbReference type="Pfam" id="PF00023">
    <property type="entry name" value="Ank"/>
    <property type="match status" value="1"/>
</dbReference>
<dbReference type="PROSITE" id="PS50175">
    <property type="entry name" value="ASP_PROT_RETROV"/>
    <property type="match status" value="1"/>
</dbReference>
<dbReference type="PANTHER" id="PTHR24198:SF165">
    <property type="entry name" value="ANKYRIN REPEAT-CONTAINING PROTEIN-RELATED"/>
    <property type="match status" value="1"/>
</dbReference>
<feature type="repeat" description="ANK" evidence="3">
    <location>
        <begin position="195"/>
        <end position="227"/>
    </location>
</feature>
<dbReference type="STRING" id="1817863.A2Y62_10370"/>
<evidence type="ECO:0000256" key="2">
    <source>
        <dbReference type="ARBA" id="ARBA00023043"/>
    </source>
</evidence>
<dbReference type="Gene3D" id="1.25.40.20">
    <property type="entry name" value="Ankyrin repeat-containing domain"/>
    <property type="match status" value="1"/>
</dbReference>
<comment type="caution">
    <text evidence="6">The sequence shown here is derived from an EMBL/GenBank/DDBJ whole genome shotgun (WGS) entry which is preliminary data.</text>
</comment>
<dbReference type="PROSITE" id="PS50104">
    <property type="entry name" value="TIR"/>
    <property type="match status" value="1"/>
</dbReference>
<dbReference type="Pfam" id="PF13676">
    <property type="entry name" value="TIR_2"/>
    <property type="match status" value="1"/>
</dbReference>
<protein>
    <recommendedName>
        <fullName evidence="8">TIR domain-containing protein</fullName>
    </recommendedName>
</protein>
<evidence type="ECO:0000313" key="6">
    <source>
        <dbReference type="EMBL" id="OGF65708.1"/>
    </source>
</evidence>
<evidence type="ECO:0000313" key="7">
    <source>
        <dbReference type="Proteomes" id="UP000178943"/>
    </source>
</evidence>
<dbReference type="GO" id="GO:0006508">
    <property type="term" value="P:proteolysis"/>
    <property type="evidence" value="ECO:0007669"/>
    <property type="project" value="InterPro"/>
</dbReference>
<evidence type="ECO:0000256" key="1">
    <source>
        <dbReference type="ARBA" id="ARBA00022737"/>
    </source>
</evidence>
<name>A0A1F5VQZ6_9BACT</name>
<dbReference type="Proteomes" id="UP000178943">
    <property type="component" value="Unassembled WGS sequence"/>
</dbReference>
<evidence type="ECO:0000259" key="5">
    <source>
        <dbReference type="PROSITE" id="PS50175"/>
    </source>
</evidence>
<reference evidence="6 7" key="1">
    <citation type="journal article" date="2016" name="Nat. Commun.">
        <title>Thousands of microbial genomes shed light on interconnected biogeochemical processes in an aquifer system.</title>
        <authorList>
            <person name="Anantharaman K."/>
            <person name="Brown C.T."/>
            <person name="Hug L.A."/>
            <person name="Sharon I."/>
            <person name="Castelle C.J."/>
            <person name="Probst A.J."/>
            <person name="Thomas B.C."/>
            <person name="Singh A."/>
            <person name="Wilkins M.J."/>
            <person name="Karaoz U."/>
            <person name="Brodie E.L."/>
            <person name="Williams K.H."/>
            <person name="Hubbard S.S."/>
            <person name="Banfield J.F."/>
        </authorList>
    </citation>
    <scope>NUCLEOTIDE SEQUENCE [LARGE SCALE GENOMIC DNA]</scope>
</reference>
<dbReference type="SUPFAM" id="SSF52200">
    <property type="entry name" value="Toll/Interleukin receptor TIR domain"/>
    <property type="match status" value="1"/>
</dbReference>